<protein>
    <submittedName>
        <fullName evidence="2">Uncharacterized protein</fullName>
    </submittedName>
</protein>
<feature type="transmembrane region" description="Helical" evidence="1">
    <location>
        <begin position="35"/>
        <end position="54"/>
    </location>
</feature>
<organism evidence="2 3">
    <name type="scientific">Campylobacter magnus</name>
    <dbReference type="NCBI Taxonomy" id="3026462"/>
    <lineage>
        <taxon>Bacteria</taxon>
        <taxon>Pseudomonadati</taxon>
        <taxon>Campylobacterota</taxon>
        <taxon>Epsilonproteobacteria</taxon>
        <taxon>Campylobacterales</taxon>
        <taxon>Campylobacteraceae</taxon>
        <taxon>Campylobacter</taxon>
    </lineage>
</organism>
<evidence type="ECO:0000313" key="3">
    <source>
        <dbReference type="Proteomes" id="UP001171111"/>
    </source>
</evidence>
<dbReference type="Proteomes" id="UP001171111">
    <property type="component" value="Unassembled WGS sequence"/>
</dbReference>
<proteinExistence type="predicted"/>
<keyword evidence="1" id="KW-1133">Transmembrane helix</keyword>
<evidence type="ECO:0000256" key="1">
    <source>
        <dbReference type="SAM" id="Phobius"/>
    </source>
</evidence>
<name>A0ABT8T7G4_9BACT</name>
<accession>A0ABT8T7G4</accession>
<dbReference type="RefSeq" id="WP_302243389.1">
    <property type="nucleotide sequence ID" value="NZ_JAULJQ010000001.1"/>
</dbReference>
<gene>
    <name evidence="2" type="ORF">Q2362_00905</name>
</gene>
<sequence length="102" mass="12100">MIEFVFLCIYFIFAFPYFCVATIFCLVFYYMSPTFLRIIILFLAVLICVTMYIYEPMMLFFGLGEVGLTCLICFLVLKFTKKPNLKIEKQRPIIIEEEQSKI</sequence>
<feature type="transmembrane region" description="Helical" evidence="1">
    <location>
        <begin position="60"/>
        <end position="80"/>
    </location>
</feature>
<comment type="caution">
    <text evidence="2">The sequence shown here is derived from an EMBL/GenBank/DDBJ whole genome shotgun (WGS) entry which is preliminary data.</text>
</comment>
<evidence type="ECO:0000313" key="2">
    <source>
        <dbReference type="EMBL" id="MDO2408658.1"/>
    </source>
</evidence>
<keyword evidence="1" id="KW-0812">Transmembrane</keyword>
<dbReference type="EMBL" id="JAULJQ010000001">
    <property type="protein sequence ID" value="MDO2408658.1"/>
    <property type="molecule type" value="Genomic_DNA"/>
</dbReference>
<keyword evidence="1" id="KW-0472">Membrane</keyword>
<feature type="transmembrane region" description="Helical" evidence="1">
    <location>
        <begin position="6"/>
        <end position="28"/>
    </location>
</feature>
<reference evidence="2 3" key="1">
    <citation type="submission" date="2023-06" db="EMBL/GenBank/DDBJ databases">
        <title>Campylobacter magnum sp. nov., isolated from cecal contents of domestic pigs (Sus scrofa domesticus).</title>
        <authorList>
            <person name="Papic B."/>
            <person name="Gruntar I."/>
        </authorList>
    </citation>
    <scope>NUCLEOTIDE SEQUENCE [LARGE SCALE GENOMIC DNA]</scope>
    <source>
        <strain evidence="3">34484-21</strain>
    </source>
</reference>
<keyword evidence="3" id="KW-1185">Reference proteome</keyword>